<dbReference type="Pfam" id="PF04932">
    <property type="entry name" value="Wzy_C"/>
    <property type="match status" value="1"/>
</dbReference>
<dbReference type="PANTHER" id="PTHR37422:SF13">
    <property type="entry name" value="LIPOPOLYSACCHARIDE BIOSYNTHESIS PROTEIN PA4999-RELATED"/>
    <property type="match status" value="1"/>
</dbReference>
<dbReference type="OrthoDB" id="5508566at2"/>
<feature type="transmembrane region" description="Helical" evidence="5">
    <location>
        <begin position="185"/>
        <end position="204"/>
    </location>
</feature>
<evidence type="ECO:0000256" key="1">
    <source>
        <dbReference type="ARBA" id="ARBA00004141"/>
    </source>
</evidence>
<dbReference type="InterPro" id="IPR007016">
    <property type="entry name" value="O-antigen_ligase-rel_domated"/>
</dbReference>
<dbReference type="GO" id="GO:0016874">
    <property type="term" value="F:ligase activity"/>
    <property type="evidence" value="ECO:0007669"/>
    <property type="project" value="UniProtKB-KW"/>
</dbReference>
<organism evidence="7 8">
    <name type="scientific">Desulfoglaeba alkanexedens ALDC</name>
    <dbReference type="NCBI Taxonomy" id="980445"/>
    <lineage>
        <taxon>Bacteria</taxon>
        <taxon>Pseudomonadati</taxon>
        <taxon>Thermodesulfobacteriota</taxon>
        <taxon>Syntrophobacteria</taxon>
        <taxon>Syntrophobacterales</taxon>
        <taxon>Syntrophobacteraceae</taxon>
        <taxon>Desulfoglaeba</taxon>
    </lineage>
</organism>
<feature type="transmembrane region" description="Helical" evidence="5">
    <location>
        <begin position="414"/>
        <end position="434"/>
    </location>
</feature>
<dbReference type="AlphaFoldDB" id="A0A4V1ERC7"/>
<comment type="subcellular location">
    <subcellularLocation>
        <location evidence="1">Membrane</location>
        <topology evidence="1">Multi-pass membrane protein</topology>
    </subcellularLocation>
</comment>
<protein>
    <submittedName>
        <fullName evidence="7">O-antigen ligase family protein</fullName>
    </submittedName>
</protein>
<evidence type="ECO:0000259" key="6">
    <source>
        <dbReference type="Pfam" id="PF04932"/>
    </source>
</evidence>
<keyword evidence="2 5" id="KW-0812">Transmembrane</keyword>
<dbReference type="RefSeq" id="WP_137423150.1">
    <property type="nucleotide sequence ID" value="NZ_CP040098.1"/>
</dbReference>
<feature type="transmembrane region" description="Helical" evidence="5">
    <location>
        <begin position="210"/>
        <end position="227"/>
    </location>
</feature>
<feature type="transmembrane region" description="Helical" evidence="5">
    <location>
        <begin position="93"/>
        <end position="109"/>
    </location>
</feature>
<sequence length="441" mass="50841">MNLRRVQISPWLDKTGLTALYTYAFTILLSTAAATVALWVLVGLYGIKAPETGFHRARRLFLPWAVLLAFLLLRTLAAMIHRPEWAAQHVDGLWKWARLLLFPVVAWWIQGDEKRVRYLLATALAGLLFGTVHMIDLHALESAWQGMRTGFHLRIIAFGLYAGTFVWGLVCFAPEVFHARRFRGLWVTIWAVVLLSLGQCLFFTQSRGVFLGFAVTSFLVSIIVFMAGRTQGSLEPLSALKRGLIAFWALFIAFTVINRPLVEKRWLEEKETLLQLKTFDFSQPAHDSTGYRAHLYRFAWESICEDPLWGAGPATSKRFIQESGRETLKAPNWKGQMQWWDHLHSTHLEILFHFGTVGALLWLWLYSSLIFGIHRSWKRGTLSTSLWLFSLASLIYLFWWALFDFRALHPDWRFFWNFLAGVLASKPFFQGSAVDRKETRP</sequence>
<accession>A0A4V1ERC7</accession>
<dbReference type="EMBL" id="CP040098">
    <property type="protein sequence ID" value="QCQ21181.1"/>
    <property type="molecule type" value="Genomic_DNA"/>
</dbReference>
<feature type="transmembrane region" description="Helical" evidence="5">
    <location>
        <begin position="350"/>
        <end position="373"/>
    </location>
</feature>
<feature type="domain" description="O-antigen ligase-related" evidence="6">
    <location>
        <begin position="194"/>
        <end position="363"/>
    </location>
</feature>
<evidence type="ECO:0000256" key="2">
    <source>
        <dbReference type="ARBA" id="ARBA00022692"/>
    </source>
</evidence>
<evidence type="ECO:0000256" key="3">
    <source>
        <dbReference type="ARBA" id="ARBA00022989"/>
    </source>
</evidence>
<evidence type="ECO:0000313" key="8">
    <source>
        <dbReference type="Proteomes" id="UP000298602"/>
    </source>
</evidence>
<dbReference type="InterPro" id="IPR051533">
    <property type="entry name" value="WaaL-like"/>
</dbReference>
<keyword evidence="8" id="KW-1185">Reference proteome</keyword>
<keyword evidence="4 5" id="KW-0472">Membrane</keyword>
<feature type="transmembrane region" description="Helical" evidence="5">
    <location>
        <begin position="239"/>
        <end position="257"/>
    </location>
</feature>
<reference evidence="7 8" key="1">
    <citation type="submission" date="2019-05" db="EMBL/GenBank/DDBJ databases">
        <title>The Complete Genome Sequence of the n-alkane-degrading Desulfoglaeba alkanexedens ALDC reveals multiple alkylsuccinate synthase gene clusters.</title>
        <authorList>
            <person name="Callaghan A.V."/>
            <person name="Davidova I.A."/>
            <person name="Duncan K.E."/>
            <person name="Morris B."/>
            <person name="McInerney M.J."/>
        </authorList>
    </citation>
    <scope>NUCLEOTIDE SEQUENCE [LARGE SCALE GENOMIC DNA]</scope>
    <source>
        <strain evidence="7 8">ALDC</strain>
    </source>
</reference>
<keyword evidence="3 5" id="KW-1133">Transmembrane helix</keyword>
<dbReference type="PANTHER" id="PTHR37422">
    <property type="entry name" value="TEICHURONIC ACID BIOSYNTHESIS PROTEIN TUAE"/>
    <property type="match status" value="1"/>
</dbReference>
<reference evidence="7 8" key="2">
    <citation type="submission" date="2019-05" db="EMBL/GenBank/DDBJ databases">
        <authorList>
            <person name="Suflita J.M."/>
            <person name="Marks C.R."/>
        </authorList>
    </citation>
    <scope>NUCLEOTIDE SEQUENCE [LARGE SCALE GENOMIC DNA]</scope>
    <source>
        <strain evidence="7 8">ALDC</strain>
    </source>
</reference>
<evidence type="ECO:0000313" key="7">
    <source>
        <dbReference type="EMBL" id="QCQ21181.1"/>
    </source>
</evidence>
<feature type="transmembrane region" description="Helical" evidence="5">
    <location>
        <begin position="20"/>
        <end position="47"/>
    </location>
</feature>
<feature type="transmembrane region" description="Helical" evidence="5">
    <location>
        <begin position="59"/>
        <end position="81"/>
    </location>
</feature>
<feature type="transmembrane region" description="Helical" evidence="5">
    <location>
        <begin position="155"/>
        <end position="173"/>
    </location>
</feature>
<evidence type="ECO:0000256" key="4">
    <source>
        <dbReference type="ARBA" id="ARBA00023136"/>
    </source>
</evidence>
<name>A0A4V1ERC7_9BACT</name>
<feature type="transmembrane region" description="Helical" evidence="5">
    <location>
        <begin position="116"/>
        <end position="135"/>
    </location>
</feature>
<dbReference type="GO" id="GO:0016020">
    <property type="term" value="C:membrane"/>
    <property type="evidence" value="ECO:0007669"/>
    <property type="project" value="UniProtKB-SubCell"/>
</dbReference>
<proteinExistence type="predicted"/>
<feature type="transmembrane region" description="Helical" evidence="5">
    <location>
        <begin position="385"/>
        <end position="402"/>
    </location>
</feature>
<dbReference type="Proteomes" id="UP000298602">
    <property type="component" value="Chromosome"/>
</dbReference>
<gene>
    <name evidence="7" type="ORF">FDQ92_02615</name>
</gene>
<dbReference type="KEGG" id="dax:FDQ92_02615"/>
<evidence type="ECO:0000256" key="5">
    <source>
        <dbReference type="SAM" id="Phobius"/>
    </source>
</evidence>
<keyword evidence="7" id="KW-0436">Ligase</keyword>